<dbReference type="KEGG" id="acan:ACA1_129010"/>
<dbReference type="EMBL" id="KB007979">
    <property type="protein sequence ID" value="ELR16983.1"/>
    <property type="molecule type" value="Genomic_DNA"/>
</dbReference>
<evidence type="ECO:0000313" key="3">
    <source>
        <dbReference type="Proteomes" id="UP000011083"/>
    </source>
</evidence>
<sequence>MRLCLVVWVLLLVAVLPAHSSLVAYYDFDDDYSGISGYCQNSVPSGVAAGSADISSSNARFGSAGLVLAGGPDYIRVDGINLFPGAASSAFSASAWIKLTSLSSSYTSRVIVRKNSFMLFQLSTLGGSGRNYAVAQRQFILVSKVLQNLANDTLPGAKETYMEQLNTFISTNKASLERFYQKVLSGADRGKPAESDVPVKAKQASLILLARYLSAHLKGVEQSLEEDGSELVEQLRDVLAKLGDDTNV</sequence>
<dbReference type="SUPFAM" id="SSF48350">
    <property type="entry name" value="GTPase activation domain, GAP"/>
    <property type="match status" value="1"/>
</dbReference>
<proteinExistence type="predicted"/>
<feature type="chain" id="PRO_5003990163" evidence="1">
    <location>
        <begin position="21"/>
        <end position="248"/>
    </location>
</feature>
<dbReference type="RefSeq" id="XP_004338996.1">
    <property type="nucleotide sequence ID" value="XM_004338948.1"/>
</dbReference>
<dbReference type="InterPro" id="IPR008936">
    <property type="entry name" value="Rho_GTPase_activation_prot"/>
</dbReference>
<protein>
    <submittedName>
        <fullName evidence="2">Uncharacterized protein</fullName>
    </submittedName>
</protein>
<accession>L8GWL4</accession>
<evidence type="ECO:0000313" key="2">
    <source>
        <dbReference type="EMBL" id="ELR16983.1"/>
    </source>
</evidence>
<dbReference type="SUPFAM" id="SSF49899">
    <property type="entry name" value="Concanavalin A-like lectins/glucanases"/>
    <property type="match status" value="1"/>
</dbReference>
<dbReference type="InterPro" id="IPR013320">
    <property type="entry name" value="ConA-like_dom_sf"/>
</dbReference>
<dbReference type="VEuPathDB" id="AmoebaDB:ACA1_129010"/>
<gene>
    <name evidence="2" type="ORF">ACA1_129010</name>
</gene>
<keyword evidence="3" id="KW-1185">Reference proteome</keyword>
<reference evidence="2 3" key="1">
    <citation type="journal article" date="2013" name="Genome Biol.">
        <title>Genome of Acanthamoeba castellanii highlights extensive lateral gene transfer and early evolution of tyrosine kinase signaling.</title>
        <authorList>
            <person name="Clarke M."/>
            <person name="Lohan A.J."/>
            <person name="Liu B."/>
            <person name="Lagkouvardos I."/>
            <person name="Roy S."/>
            <person name="Zafar N."/>
            <person name="Bertelli C."/>
            <person name="Schilde C."/>
            <person name="Kianianmomeni A."/>
            <person name="Burglin T.R."/>
            <person name="Frech C."/>
            <person name="Turcotte B."/>
            <person name="Kopec K.O."/>
            <person name="Synnott J.M."/>
            <person name="Choo C."/>
            <person name="Paponov I."/>
            <person name="Finkler A."/>
            <person name="Soon Heng Tan C."/>
            <person name="Hutchins A.P."/>
            <person name="Weinmeier T."/>
            <person name="Rattei T."/>
            <person name="Chu J.S."/>
            <person name="Gimenez G."/>
            <person name="Irimia M."/>
            <person name="Rigden D.J."/>
            <person name="Fitzpatrick D.A."/>
            <person name="Lorenzo-Morales J."/>
            <person name="Bateman A."/>
            <person name="Chiu C.H."/>
            <person name="Tang P."/>
            <person name="Hegemann P."/>
            <person name="Fromm H."/>
            <person name="Raoult D."/>
            <person name="Greub G."/>
            <person name="Miranda-Saavedra D."/>
            <person name="Chen N."/>
            <person name="Nash P."/>
            <person name="Ginger M.L."/>
            <person name="Horn M."/>
            <person name="Schaap P."/>
            <person name="Caler L."/>
            <person name="Loftus B."/>
        </authorList>
    </citation>
    <scope>NUCLEOTIDE SEQUENCE [LARGE SCALE GENOMIC DNA]</scope>
    <source>
        <strain evidence="2 3">Neff</strain>
    </source>
</reference>
<dbReference type="AlphaFoldDB" id="L8GWL4"/>
<dbReference type="OrthoDB" id="28245at2759"/>
<dbReference type="Gene3D" id="1.10.506.10">
    <property type="entry name" value="GTPase Activation - p120gap, domain 1"/>
    <property type="match status" value="1"/>
</dbReference>
<keyword evidence="1" id="KW-0732">Signal</keyword>
<organism evidence="2 3">
    <name type="scientific">Acanthamoeba castellanii (strain ATCC 30010 / Neff)</name>
    <dbReference type="NCBI Taxonomy" id="1257118"/>
    <lineage>
        <taxon>Eukaryota</taxon>
        <taxon>Amoebozoa</taxon>
        <taxon>Discosea</taxon>
        <taxon>Longamoebia</taxon>
        <taxon>Centramoebida</taxon>
        <taxon>Acanthamoebidae</taxon>
        <taxon>Acanthamoeba</taxon>
    </lineage>
</organism>
<feature type="signal peptide" evidence="1">
    <location>
        <begin position="1"/>
        <end position="20"/>
    </location>
</feature>
<name>L8GWL4_ACACF</name>
<dbReference type="GeneID" id="14917699"/>
<dbReference type="Proteomes" id="UP000011083">
    <property type="component" value="Unassembled WGS sequence"/>
</dbReference>
<evidence type="ECO:0000256" key="1">
    <source>
        <dbReference type="SAM" id="SignalP"/>
    </source>
</evidence>